<keyword evidence="3" id="KW-1185">Reference proteome</keyword>
<dbReference type="InterPro" id="IPR036047">
    <property type="entry name" value="F-box-like_dom_sf"/>
</dbReference>
<accession>A0AAD6F1B9</accession>
<dbReference type="InterPro" id="IPR041567">
    <property type="entry name" value="COI1_F-box"/>
</dbReference>
<comment type="caution">
    <text evidence="2">The sequence shown here is derived from an EMBL/GenBank/DDBJ whole genome shotgun (WGS) entry which is preliminary data.</text>
</comment>
<sequence length="683" mass="76599">MASENAKIGVKTLFDILPDQVQEKILSLIEPTRARNSASVVCRRWRILERKTRSSLSLRGNVLSILDPSSISLADFPSLSSLDLSTLSPWGRVSSHSPLLTHPILSQKLPCVTSLTFYAHDPIAQEFLSNWPNLKRVKLLRFHISPTDPNIIAQSYLCPLFQNCTKIQELDLSEFCCCWTEAVTDAIVKNKPVAEGLTSLNLILGNASNGFRASELLSITAVCKNLRQLIAPCLSNPRYTDIVSNNDTLVKLATNCRHLTTLHLVDLNDNYSQESNPSVIAAANLETLLSLLPLVTDFSLNLYHPILDVGPALETLGHHRTNPIKSLKLGNFRGVCKGESSHLDGVSLCGELEFLSLKNCFDMSDDSLVAIAGGCNRLTKIEIIGCFLVTELGVQQLALGLRKTLKDFSLSNCGRISIEPLVKALKPLRGQLQRLHIDCAWIEPESKKEMHDILDEKNTSNGLREPGKWENLHELSLRLCAGQKLTPLLQIGLHDCPNMSSITIKVKGDLGVKPPSGTFNLEILSKFHNLSKLKLDLDMTTCNVLDYLFGTQVIYQSPWEEFYLVGIDKLLSLRELDYWPPQRMLPANGLSWQERLLFKAKNQRTLSPKGARLINGCFGLRNLVIHGTTDQDSMMPFSRMLYLRDAQLREDCYPTIDNDESTEMRTELCRRFELVLNDRWLQD</sequence>
<dbReference type="EMBL" id="JAMRDG010000001">
    <property type="protein sequence ID" value="KAJ3708866.1"/>
    <property type="molecule type" value="Genomic_DNA"/>
</dbReference>
<evidence type="ECO:0000259" key="1">
    <source>
        <dbReference type="SMART" id="SM00256"/>
    </source>
</evidence>
<dbReference type="InterPro" id="IPR006553">
    <property type="entry name" value="Leu-rich_rpt_Cys-con_subtyp"/>
</dbReference>
<dbReference type="InterPro" id="IPR001810">
    <property type="entry name" value="F-box_dom"/>
</dbReference>
<protein>
    <recommendedName>
        <fullName evidence="1">F-box domain-containing protein</fullName>
    </recommendedName>
</protein>
<dbReference type="GO" id="GO:0031146">
    <property type="term" value="P:SCF-dependent proteasomal ubiquitin-dependent protein catabolic process"/>
    <property type="evidence" value="ECO:0007669"/>
    <property type="project" value="TreeGrafter"/>
</dbReference>
<proteinExistence type="predicted"/>
<dbReference type="GO" id="GO:0019005">
    <property type="term" value="C:SCF ubiquitin ligase complex"/>
    <property type="evidence" value="ECO:0007669"/>
    <property type="project" value="TreeGrafter"/>
</dbReference>
<dbReference type="PANTHER" id="PTHR13318:SF148">
    <property type="entry name" value="F-BOX PROTEIN MAX2"/>
    <property type="match status" value="1"/>
</dbReference>
<organism evidence="2 3">
    <name type="scientific">Rhynchospora tenuis</name>
    <dbReference type="NCBI Taxonomy" id="198213"/>
    <lineage>
        <taxon>Eukaryota</taxon>
        <taxon>Viridiplantae</taxon>
        <taxon>Streptophyta</taxon>
        <taxon>Embryophyta</taxon>
        <taxon>Tracheophyta</taxon>
        <taxon>Spermatophyta</taxon>
        <taxon>Magnoliopsida</taxon>
        <taxon>Liliopsida</taxon>
        <taxon>Poales</taxon>
        <taxon>Cyperaceae</taxon>
        <taxon>Cyperoideae</taxon>
        <taxon>Rhynchosporeae</taxon>
        <taxon>Rhynchospora</taxon>
    </lineage>
</organism>
<dbReference type="SMART" id="SM00367">
    <property type="entry name" value="LRR_CC"/>
    <property type="match status" value="2"/>
</dbReference>
<dbReference type="Gene3D" id="1.20.1280.50">
    <property type="match status" value="1"/>
</dbReference>
<gene>
    <name evidence="2" type="ORF">LUZ61_012571</name>
</gene>
<dbReference type="GO" id="GO:0005634">
    <property type="term" value="C:nucleus"/>
    <property type="evidence" value="ECO:0007669"/>
    <property type="project" value="TreeGrafter"/>
</dbReference>
<dbReference type="SMART" id="SM00256">
    <property type="entry name" value="FBOX"/>
    <property type="match status" value="1"/>
</dbReference>
<dbReference type="Gene3D" id="3.80.10.10">
    <property type="entry name" value="Ribonuclease Inhibitor"/>
    <property type="match status" value="1"/>
</dbReference>
<dbReference type="SUPFAM" id="SSF81383">
    <property type="entry name" value="F-box domain"/>
    <property type="match status" value="1"/>
</dbReference>
<dbReference type="Proteomes" id="UP001210211">
    <property type="component" value="Unassembled WGS sequence"/>
</dbReference>
<name>A0AAD6F1B9_9POAL</name>
<dbReference type="InterPro" id="IPR032675">
    <property type="entry name" value="LRR_dom_sf"/>
</dbReference>
<feature type="domain" description="F-box" evidence="1">
    <location>
        <begin position="17"/>
        <end position="58"/>
    </location>
</feature>
<dbReference type="Pfam" id="PF18511">
    <property type="entry name" value="F-box_5"/>
    <property type="match status" value="1"/>
</dbReference>
<reference evidence="2 3" key="1">
    <citation type="journal article" date="2022" name="Cell">
        <title>Repeat-based holocentromeres influence genome architecture and karyotype evolution.</title>
        <authorList>
            <person name="Hofstatter P.G."/>
            <person name="Thangavel G."/>
            <person name="Lux T."/>
            <person name="Neumann P."/>
            <person name="Vondrak T."/>
            <person name="Novak P."/>
            <person name="Zhang M."/>
            <person name="Costa L."/>
            <person name="Castellani M."/>
            <person name="Scott A."/>
            <person name="Toegelov H."/>
            <person name="Fuchs J."/>
            <person name="Mata-Sucre Y."/>
            <person name="Dias Y."/>
            <person name="Vanzela A.L.L."/>
            <person name="Huettel B."/>
            <person name="Almeida C.C.S."/>
            <person name="Simkova H."/>
            <person name="Souza G."/>
            <person name="Pedrosa-Harand A."/>
            <person name="Macas J."/>
            <person name="Mayer K.F.X."/>
            <person name="Houben A."/>
            <person name="Marques A."/>
        </authorList>
    </citation>
    <scope>NUCLEOTIDE SEQUENCE [LARGE SCALE GENOMIC DNA]</scope>
    <source>
        <strain evidence="2">RhyTen1mFocal</strain>
    </source>
</reference>
<dbReference type="SUPFAM" id="SSF52047">
    <property type="entry name" value="RNI-like"/>
    <property type="match status" value="1"/>
</dbReference>
<evidence type="ECO:0000313" key="2">
    <source>
        <dbReference type="EMBL" id="KAJ3708866.1"/>
    </source>
</evidence>
<dbReference type="CDD" id="cd22159">
    <property type="entry name" value="F-box_AtTIR1-like"/>
    <property type="match status" value="1"/>
</dbReference>
<dbReference type="AlphaFoldDB" id="A0AAD6F1B9"/>
<evidence type="ECO:0000313" key="3">
    <source>
        <dbReference type="Proteomes" id="UP001210211"/>
    </source>
</evidence>
<dbReference type="PANTHER" id="PTHR13318">
    <property type="entry name" value="PARTNER OF PAIRED, ISOFORM B-RELATED"/>
    <property type="match status" value="1"/>
</dbReference>